<protein>
    <submittedName>
        <fullName evidence="2">Unannotated protein</fullName>
    </submittedName>
</protein>
<evidence type="ECO:0000313" key="2">
    <source>
        <dbReference type="EMBL" id="CAB4636217.1"/>
    </source>
</evidence>
<dbReference type="GO" id="GO:0016491">
    <property type="term" value="F:oxidoreductase activity"/>
    <property type="evidence" value="ECO:0007669"/>
    <property type="project" value="InterPro"/>
</dbReference>
<gene>
    <name evidence="2" type="ORF">UFOPK2086_00645</name>
</gene>
<proteinExistence type="predicted"/>
<dbReference type="InterPro" id="IPR018713">
    <property type="entry name" value="MPAB/Lcp_cat_dom"/>
</dbReference>
<feature type="domain" description="ER-bound oxygenase mpaB/mpaB'/Rubber oxygenase catalytic" evidence="1">
    <location>
        <begin position="56"/>
        <end position="271"/>
    </location>
</feature>
<dbReference type="PANTHER" id="PTHR36151">
    <property type="entry name" value="BLR2777 PROTEIN"/>
    <property type="match status" value="1"/>
</dbReference>
<accession>A0A6J6JG94</accession>
<dbReference type="EMBL" id="CAEZVQ010000070">
    <property type="protein sequence ID" value="CAB4636217.1"/>
    <property type="molecule type" value="Genomic_DNA"/>
</dbReference>
<dbReference type="Pfam" id="PF09995">
    <property type="entry name" value="MPAB_Lcp_cat"/>
    <property type="match status" value="1"/>
</dbReference>
<sequence>MARLPDSLNERVESVRTALADALRDRVIGDNAEDKQAAVMLAPGPRWFAPDRPIHKVHTDASMFIGGMRALLFQSLHPLAMAGVAQHSDYRNDPWGRLQRTADFLAATTFGPADLAQQTIDRIRTVHTRVVGTASDGRAYSANDPHLLRWVHVAEVDSFLRAYQAYGADTLTVEEADGYVEDMAVIARALGVPAPPTSVQGLRDQLAMYRYELKGTTESADVAKYLLLEPPLPFTSKIPYSLISAAAIALLPVWARVELKLPYLPVAEKIVVKPIGQFVASTIRWATAVNQPATTADAVTDTVETASN</sequence>
<organism evidence="2">
    <name type="scientific">freshwater metagenome</name>
    <dbReference type="NCBI Taxonomy" id="449393"/>
    <lineage>
        <taxon>unclassified sequences</taxon>
        <taxon>metagenomes</taxon>
        <taxon>ecological metagenomes</taxon>
    </lineage>
</organism>
<reference evidence="2" key="1">
    <citation type="submission" date="2020-05" db="EMBL/GenBank/DDBJ databases">
        <authorList>
            <person name="Chiriac C."/>
            <person name="Salcher M."/>
            <person name="Ghai R."/>
            <person name="Kavagutti S V."/>
        </authorList>
    </citation>
    <scope>NUCLEOTIDE SEQUENCE</scope>
</reference>
<name>A0A6J6JG94_9ZZZZ</name>
<dbReference type="PANTHER" id="PTHR36151:SF3">
    <property type="entry name" value="ER-BOUND OXYGENASE MPAB_MPAB'_RUBBER OXYGENASE CATALYTIC DOMAIN-CONTAINING PROTEIN"/>
    <property type="match status" value="1"/>
</dbReference>
<dbReference type="AlphaFoldDB" id="A0A6J6JG94"/>
<evidence type="ECO:0000259" key="1">
    <source>
        <dbReference type="Pfam" id="PF09995"/>
    </source>
</evidence>